<accession>A0A934V8P0</accession>
<evidence type="ECO:0000313" key="9">
    <source>
        <dbReference type="Proteomes" id="UP000600139"/>
    </source>
</evidence>
<dbReference type="GO" id="GO:0004519">
    <property type="term" value="F:endonuclease activity"/>
    <property type="evidence" value="ECO:0007669"/>
    <property type="project" value="UniProtKB-KW"/>
</dbReference>
<dbReference type="RefSeq" id="WP_200352402.1">
    <property type="nucleotide sequence ID" value="NZ_BAABHZ010000001.1"/>
</dbReference>
<evidence type="ECO:0000256" key="1">
    <source>
        <dbReference type="ARBA" id="ARBA00006620"/>
    </source>
</evidence>
<keyword evidence="9" id="KW-1185">Reference proteome</keyword>
<dbReference type="SUPFAM" id="SSF54786">
    <property type="entry name" value="YcfA/nrd intein domain"/>
    <property type="match status" value="1"/>
</dbReference>
<comment type="similarity">
    <text evidence="1">Belongs to the HicA mRNA interferase family.</text>
</comment>
<keyword evidence="3" id="KW-0540">Nuclease</keyword>
<keyword evidence="7" id="KW-0346">Stress response</keyword>
<dbReference type="InterPro" id="IPR012933">
    <property type="entry name" value="HicA_mRNA_interferase"/>
</dbReference>
<keyword evidence="6" id="KW-0694">RNA-binding</keyword>
<organism evidence="8 9">
    <name type="scientific">Luteolibacter yonseiensis</name>
    <dbReference type="NCBI Taxonomy" id="1144680"/>
    <lineage>
        <taxon>Bacteria</taxon>
        <taxon>Pseudomonadati</taxon>
        <taxon>Verrucomicrobiota</taxon>
        <taxon>Verrucomicrobiia</taxon>
        <taxon>Verrucomicrobiales</taxon>
        <taxon>Verrucomicrobiaceae</taxon>
        <taxon>Luteolibacter</taxon>
    </lineage>
</organism>
<protein>
    <submittedName>
        <fullName evidence="8">Type II toxin-antitoxin system HicA family toxin</fullName>
    </submittedName>
</protein>
<dbReference type="InterPro" id="IPR038570">
    <property type="entry name" value="HicA_sf"/>
</dbReference>
<evidence type="ECO:0000256" key="2">
    <source>
        <dbReference type="ARBA" id="ARBA00022649"/>
    </source>
</evidence>
<sequence>MPRKIRDLISDLRKAGFALDRQKGSHRQFKHPSFQGIITLSGGEGDDSKTYQERQVAKAIADSKSAG</sequence>
<reference evidence="8" key="1">
    <citation type="submission" date="2021-01" db="EMBL/GenBank/DDBJ databases">
        <title>Modified the classification status of verrucomicrobia.</title>
        <authorList>
            <person name="Feng X."/>
        </authorList>
    </citation>
    <scope>NUCLEOTIDE SEQUENCE</scope>
    <source>
        <strain evidence="8">JCM 18052</strain>
    </source>
</reference>
<evidence type="ECO:0000256" key="3">
    <source>
        <dbReference type="ARBA" id="ARBA00022722"/>
    </source>
</evidence>
<keyword evidence="2" id="KW-1277">Toxin-antitoxin system</keyword>
<keyword evidence="4" id="KW-0255">Endonuclease</keyword>
<evidence type="ECO:0000313" key="8">
    <source>
        <dbReference type="EMBL" id="MBK1817462.1"/>
    </source>
</evidence>
<keyword evidence="5" id="KW-0378">Hydrolase</keyword>
<gene>
    <name evidence="8" type="ORF">JIN84_17715</name>
</gene>
<evidence type="ECO:0000256" key="5">
    <source>
        <dbReference type="ARBA" id="ARBA00022801"/>
    </source>
</evidence>
<evidence type="ECO:0000256" key="4">
    <source>
        <dbReference type="ARBA" id="ARBA00022759"/>
    </source>
</evidence>
<dbReference type="GO" id="GO:0003729">
    <property type="term" value="F:mRNA binding"/>
    <property type="evidence" value="ECO:0007669"/>
    <property type="project" value="InterPro"/>
</dbReference>
<dbReference type="GO" id="GO:0016787">
    <property type="term" value="F:hydrolase activity"/>
    <property type="evidence" value="ECO:0007669"/>
    <property type="project" value="UniProtKB-KW"/>
</dbReference>
<dbReference type="Gene3D" id="3.30.920.30">
    <property type="entry name" value="Hypothetical protein"/>
    <property type="match status" value="1"/>
</dbReference>
<evidence type="ECO:0000256" key="7">
    <source>
        <dbReference type="ARBA" id="ARBA00023016"/>
    </source>
</evidence>
<evidence type="ECO:0000256" key="6">
    <source>
        <dbReference type="ARBA" id="ARBA00022884"/>
    </source>
</evidence>
<dbReference type="Pfam" id="PF07927">
    <property type="entry name" value="HicA_toxin"/>
    <property type="match status" value="1"/>
</dbReference>
<dbReference type="AlphaFoldDB" id="A0A934V8P0"/>
<dbReference type="Proteomes" id="UP000600139">
    <property type="component" value="Unassembled WGS sequence"/>
</dbReference>
<proteinExistence type="inferred from homology"/>
<comment type="caution">
    <text evidence="8">The sequence shown here is derived from an EMBL/GenBank/DDBJ whole genome shotgun (WGS) entry which is preliminary data.</text>
</comment>
<dbReference type="EMBL" id="JAENIK010000012">
    <property type="protein sequence ID" value="MBK1817462.1"/>
    <property type="molecule type" value="Genomic_DNA"/>
</dbReference>
<name>A0A934V8P0_9BACT</name>